<reference evidence="2" key="1">
    <citation type="journal article" date="2020" name="Phytopathology">
        <title>Genome Sequence Resources of Colletotrichum truncatum, C. plurivorum, C. musicola, and C. sojae: Four Species Pathogenic to Soybean (Glycine max).</title>
        <authorList>
            <person name="Rogerio F."/>
            <person name="Boufleur T.R."/>
            <person name="Ciampi-Guillardi M."/>
            <person name="Sukno S.A."/>
            <person name="Thon M.R."/>
            <person name="Massola Junior N.S."/>
            <person name="Baroncelli R."/>
        </authorList>
    </citation>
    <scope>NUCLEOTIDE SEQUENCE</scope>
    <source>
        <strain evidence="2">LFN0074</strain>
    </source>
</reference>
<feature type="region of interest" description="Disordered" evidence="1">
    <location>
        <begin position="1"/>
        <end position="25"/>
    </location>
</feature>
<evidence type="ECO:0000313" key="2">
    <source>
        <dbReference type="EMBL" id="KAF6837497.1"/>
    </source>
</evidence>
<organism evidence="2 3">
    <name type="scientific">Colletotrichum musicola</name>
    <dbReference type="NCBI Taxonomy" id="2175873"/>
    <lineage>
        <taxon>Eukaryota</taxon>
        <taxon>Fungi</taxon>
        <taxon>Dikarya</taxon>
        <taxon>Ascomycota</taxon>
        <taxon>Pezizomycotina</taxon>
        <taxon>Sordariomycetes</taxon>
        <taxon>Hypocreomycetidae</taxon>
        <taxon>Glomerellales</taxon>
        <taxon>Glomerellaceae</taxon>
        <taxon>Colletotrichum</taxon>
        <taxon>Colletotrichum orchidearum species complex</taxon>
    </lineage>
</organism>
<dbReference type="AlphaFoldDB" id="A0A8H6NKZ8"/>
<dbReference type="EMBL" id="WIGM01000143">
    <property type="protein sequence ID" value="KAF6837497.1"/>
    <property type="molecule type" value="Genomic_DNA"/>
</dbReference>
<keyword evidence="3" id="KW-1185">Reference proteome</keyword>
<dbReference type="Proteomes" id="UP000639643">
    <property type="component" value="Unassembled WGS sequence"/>
</dbReference>
<proteinExistence type="predicted"/>
<name>A0A8H6NKZ8_9PEZI</name>
<evidence type="ECO:0000256" key="1">
    <source>
        <dbReference type="SAM" id="MobiDB-lite"/>
    </source>
</evidence>
<accession>A0A8H6NKZ8</accession>
<comment type="caution">
    <text evidence="2">The sequence shown here is derived from an EMBL/GenBank/DDBJ whole genome shotgun (WGS) entry which is preliminary data.</text>
</comment>
<evidence type="ECO:0000313" key="3">
    <source>
        <dbReference type="Proteomes" id="UP000639643"/>
    </source>
</evidence>
<protein>
    <submittedName>
        <fullName evidence="2">Uncharacterized protein</fullName>
    </submittedName>
</protein>
<feature type="compositionally biased region" description="Basic and acidic residues" evidence="1">
    <location>
        <begin position="15"/>
        <end position="25"/>
    </location>
</feature>
<sequence>MGLSRRPKAKSPPHGKGEQLREHGEAKTTVIPVATLSLWGGGLRGRVLFLLGMAGVPQWDRGCRLFFFKKIVGERRLLHGL</sequence>
<gene>
    <name evidence="2" type="ORF">CMUS01_05007</name>
</gene>
<feature type="compositionally biased region" description="Basic residues" evidence="1">
    <location>
        <begin position="1"/>
        <end position="13"/>
    </location>
</feature>